<proteinExistence type="predicted"/>
<accession>A0A8J3NUP0</accession>
<evidence type="ECO:0000313" key="3">
    <source>
        <dbReference type="Proteomes" id="UP000619293"/>
    </source>
</evidence>
<name>A0A8J3NUP0_9ACTN</name>
<reference evidence="2 3" key="1">
    <citation type="submission" date="2021-01" db="EMBL/GenBank/DDBJ databases">
        <title>Whole genome shotgun sequence of Catellatospora chokoriensis NBRC 107358.</title>
        <authorList>
            <person name="Komaki H."/>
            <person name="Tamura T."/>
        </authorList>
    </citation>
    <scope>NUCLEOTIDE SEQUENCE [LARGE SCALE GENOMIC DNA]</scope>
    <source>
        <strain evidence="2 3">NBRC 107358</strain>
    </source>
</reference>
<evidence type="ECO:0000256" key="1">
    <source>
        <dbReference type="SAM" id="MobiDB-lite"/>
    </source>
</evidence>
<evidence type="ECO:0000313" key="2">
    <source>
        <dbReference type="EMBL" id="GIF93056.1"/>
    </source>
</evidence>
<comment type="caution">
    <text evidence="2">The sequence shown here is derived from an EMBL/GenBank/DDBJ whole genome shotgun (WGS) entry which is preliminary data.</text>
</comment>
<feature type="region of interest" description="Disordered" evidence="1">
    <location>
        <begin position="1"/>
        <end position="37"/>
    </location>
</feature>
<dbReference type="Proteomes" id="UP000619293">
    <property type="component" value="Unassembled WGS sequence"/>
</dbReference>
<gene>
    <name evidence="2" type="ORF">Cch02nite_65000</name>
</gene>
<protein>
    <submittedName>
        <fullName evidence="2">Uncharacterized protein</fullName>
    </submittedName>
</protein>
<dbReference type="RefSeq" id="WP_191842675.1">
    <property type="nucleotide sequence ID" value="NZ_BAAALB010000027.1"/>
</dbReference>
<feature type="compositionally biased region" description="Basic and acidic residues" evidence="1">
    <location>
        <begin position="23"/>
        <end position="37"/>
    </location>
</feature>
<organism evidence="2 3">
    <name type="scientific">Catellatospora chokoriensis</name>
    <dbReference type="NCBI Taxonomy" id="310353"/>
    <lineage>
        <taxon>Bacteria</taxon>
        <taxon>Bacillati</taxon>
        <taxon>Actinomycetota</taxon>
        <taxon>Actinomycetes</taxon>
        <taxon>Micromonosporales</taxon>
        <taxon>Micromonosporaceae</taxon>
        <taxon>Catellatospora</taxon>
    </lineage>
</organism>
<dbReference type="EMBL" id="BONG01000055">
    <property type="protein sequence ID" value="GIF93056.1"/>
    <property type="molecule type" value="Genomic_DNA"/>
</dbReference>
<sequence length="127" mass="13257">MSAAAGPRSVEAMPGLSAQPYDRQYERDQCRQHGEADTERLPRVVVAAAVAGAVVGSGHRRGVAVDCRGGGRRVELCGVVVLVVGAVAEGVHESEPEYHCDQQGSGHRLAHACHHTSTVGIGLPAWG</sequence>
<keyword evidence="3" id="KW-1185">Reference proteome</keyword>
<dbReference type="AlphaFoldDB" id="A0A8J3NUP0"/>